<name>A0ABR6LKX6_9ACTN</name>
<comment type="caution">
    <text evidence="2">The sequence shown here is derived from an EMBL/GenBank/DDBJ whole genome shotgun (WGS) entry which is preliminary data.</text>
</comment>
<reference evidence="2 3" key="1">
    <citation type="submission" date="2020-08" db="EMBL/GenBank/DDBJ databases">
        <title>Sequencing the genomes of 1000 actinobacteria strains.</title>
        <authorList>
            <person name="Klenk H.-P."/>
        </authorList>
    </citation>
    <scope>NUCLEOTIDE SEQUENCE [LARGE SCALE GENOMIC DNA]</scope>
    <source>
        <strain evidence="2 3">DSM 41530</strain>
    </source>
</reference>
<feature type="compositionally biased region" description="Basic and acidic residues" evidence="1">
    <location>
        <begin position="53"/>
        <end position="73"/>
    </location>
</feature>
<organism evidence="2 3">
    <name type="scientific">Streptomyces rapamycinicus</name>
    <dbReference type="NCBI Taxonomy" id="1226757"/>
    <lineage>
        <taxon>Bacteria</taxon>
        <taxon>Bacillati</taxon>
        <taxon>Actinomycetota</taxon>
        <taxon>Actinomycetes</taxon>
        <taxon>Kitasatosporales</taxon>
        <taxon>Streptomycetaceae</taxon>
        <taxon>Streptomyces</taxon>
        <taxon>Streptomyces violaceusniger group</taxon>
    </lineage>
</organism>
<sequence length="79" mass="8752">MITLTRDTVAVHRLVQAVARTPAPQDPHRTESAVSDARTTAAALLGQALPDVPETRRPHRPDPLESERPEDHHRGRQPP</sequence>
<protein>
    <submittedName>
        <fullName evidence="2">Uncharacterized protein</fullName>
    </submittedName>
</protein>
<accession>A0ABR6LKX6</accession>
<evidence type="ECO:0000256" key="1">
    <source>
        <dbReference type="SAM" id="MobiDB-lite"/>
    </source>
</evidence>
<evidence type="ECO:0000313" key="3">
    <source>
        <dbReference type="Proteomes" id="UP000530530"/>
    </source>
</evidence>
<keyword evidence="3" id="KW-1185">Reference proteome</keyword>
<dbReference type="Proteomes" id="UP000530530">
    <property type="component" value="Unassembled WGS sequence"/>
</dbReference>
<dbReference type="EMBL" id="JACHNG010000001">
    <property type="protein sequence ID" value="MBB4782985.1"/>
    <property type="molecule type" value="Genomic_DNA"/>
</dbReference>
<feature type="region of interest" description="Disordered" evidence="1">
    <location>
        <begin position="19"/>
        <end position="79"/>
    </location>
</feature>
<evidence type="ECO:0000313" key="2">
    <source>
        <dbReference type="EMBL" id="MBB4782985.1"/>
    </source>
</evidence>
<dbReference type="RefSeq" id="WP_020868855.1">
    <property type="nucleotide sequence ID" value="NZ_CP157809.1"/>
</dbReference>
<gene>
    <name evidence="2" type="ORF">BJY27_003946</name>
</gene>
<proteinExistence type="predicted"/>